<evidence type="ECO:0000259" key="1">
    <source>
        <dbReference type="Pfam" id="PF00534"/>
    </source>
</evidence>
<organism evidence="3 4">
    <name type="scientific">Halobacillus litoralis</name>
    <dbReference type="NCBI Taxonomy" id="45668"/>
    <lineage>
        <taxon>Bacteria</taxon>
        <taxon>Bacillati</taxon>
        <taxon>Bacillota</taxon>
        <taxon>Bacilli</taxon>
        <taxon>Bacillales</taxon>
        <taxon>Bacillaceae</taxon>
        <taxon>Halobacillus</taxon>
    </lineage>
</organism>
<evidence type="ECO:0000313" key="3">
    <source>
        <dbReference type="EMBL" id="MYL69899.1"/>
    </source>
</evidence>
<dbReference type="PANTHER" id="PTHR45947">
    <property type="entry name" value="SULFOQUINOVOSYL TRANSFERASE SQD2"/>
    <property type="match status" value="1"/>
</dbReference>
<dbReference type="CDD" id="cd03812">
    <property type="entry name" value="GT4_CapH-like"/>
    <property type="match status" value="1"/>
</dbReference>
<proteinExistence type="predicted"/>
<dbReference type="OrthoDB" id="9804196at2"/>
<comment type="caution">
    <text evidence="3">The sequence shown here is derived from an EMBL/GenBank/DDBJ whole genome shotgun (WGS) entry which is preliminary data.</text>
</comment>
<dbReference type="Pfam" id="PF00534">
    <property type="entry name" value="Glycos_transf_1"/>
    <property type="match status" value="1"/>
</dbReference>
<dbReference type="EMBL" id="WMFA01000001">
    <property type="protein sequence ID" value="MYL69899.1"/>
    <property type="molecule type" value="Genomic_DNA"/>
</dbReference>
<sequence>MKPIRVLQVATIMNRGGLETMLMNYYRQMDRSKIQFDFMVHRGEEGHYDEEIRSLGGKIYRMPQIKPGNYRKYFKLLDQFFIDHKEYKVIHSHINENSSFVLRAAKRAYIPCRIAHSHLSDLSLDYKFPFRIYAKTAMKNQPTHYFACSNKAGEWLFGKNVLKSDRVHVLNNAVNTEEFRFDLKRRTKIRKELGLKENQLVIGHIGRFNPQKNHEYLIDIFQEVHRRRPDSVLILAGDGVLRRRIERKVEELGLTPFVKFLGVRKDVPNLMQGFDLFLFPSLYEGLPVVLVEAQAAGLPCVVADTITTEAKITDTLLYEGLESSPSLWAEKILDLDVPRVDTTEELSSKGYDTESMAGWLTDYYKKYYVAK</sequence>
<dbReference type="Gene3D" id="3.40.50.2000">
    <property type="entry name" value="Glycogen Phosphorylase B"/>
    <property type="match status" value="2"/>
</dbReference>
<dbReference type="Pfam" id="PF13439">
    <property type="entry name" value="Glyco_transf_4"/>
    <property type="match status" value="1"/>
</dbReference>
<keyword evidence="3" id="KW-0808">Transferase</keyword>
<dbReference type="GO" id="GO:0016757">
    <property type="term" value="F:glycosyltransferase activity"/>
    <property type="evidence" value="ECO:0007669"/>
    <property type="project" value="InterPro"/>
</dbReference>
<accession>A0A845F7M8</accession>
<dbReference type="SUPFAM" id="SSF53756">
    <property type="entry name" value="UDP-Glycosyltransferase/glycogen phosphorylase"/>
    <property type="match status" value="1"/>
</dbReference>
<dbReference type="InterPro" id="IPR028098">
    <property type="entry name" value="Glyco_trans_4-like_N"/>
</dbReference>
<dbReference type="AlphaFoldDB" id="A0A845F7M8"/>
<reference evidence="3 4" key="1">
    <citation type="submission" date="2019-11" db="EMBL/GenBank/DDBJ databases">
        <title>Genome sequences of 17 halophilic strains isolated from different environments.</title>
        <authorList>
            <person name="Furrow R.E."/>
        </authorList>
    </citation>
    <scope>NUCLEOTIDE SEQUENCE [LARGE SCALE GENOMIC DNA]</scope>
    <source>
        <strain evidence="3 4">SL-4</strain>
    </source>
</reference>
<name>A0A845F7M8_9BACI</name>
<protein>
    <submittedName>
        <fullName evidence="3">Glycosyltransferase</fullName>
    </submittedName>
</protein>
<dbReference type="Proteomes" id="UP000450457">
    <property type="component" value="Unassembled WGS sequence"/>
</dbReference>
<feature type="domain" description="Glycosyl transferase family 1" evidence="1">
    <location>
        <begin position="186"/>
        <end position="306"/>
    </location>
</feature>
<evidence type="ECO:0000313" key="4">
    <source>
        <dbReference type="Proteomes" id="UP000450457"/>
    </source>
</evidence>
<dbReference type="PANTHER" id="PTHR45947:SF3">
    <property type="entry name" value="SULFOQUINOVOSYL TRANSFERASE SQD2"/>
    <property type="match status" value="1"/>
</dbReference>
<gene>
    <name evidence="3" type="ORF">GLW00_03500</name>
</gene>
<dbReference type="InterPro" id="IPR050194">
    <property type="entry name" value="Glycosyltransferase_grp1"/>
</dbReference>
<dbReference type="InterPro" id="IPR001296">
    <property type="entry name" value="Glyco_trans_1"/>
</dbReference>
<evidence type="ECO:0000259" key="2">
    <source>
        <dbReference type="Pfam" id="PF13439"/>
    </source>
</evidence>
<feature type="domain" description="Glycosyltransferase subfamily 4-like N-terminal" evidence="2">
    <location>
        <begin position="16"/>
        <end position="178"/>
    </location>
</feature>